<dbReference type="CDD" id="cd00118">
    <property type="entry name" value="LysM"/>
    <property type="match status" value="1"/>
</dbReference>
<feature type="domain" description="LysM" evidence="4">
    <location>
        <begin position="37"/>
        <end position="87"/>
    </location>
</feature>
<dbReference type="PROSITE" id="PS51782">
    <property type="entry name" value="LYSM"/>
    <property type="match status" value="1"/>
</dbReference>
<evidence type="ECO:0000259" key="4">
    <source>
        <dbReference type="PROSITE" id="PS51782"/>
    </source>
</evidence>
<dbReference type="EMBL" id="JAULSN010000005">
    <property type="protein sequence ID" value="KAK3371125.1"/>
    <property type="molecule type" value="Genomic_DNA"/>
</dbReference>
<dbReference type="SMART" id="SM00257">
    <property type="entry name" value="LysM"/>
    <property type="match status" value="1"/>
</dbReference>
<dbReference type="AlphaFoldDB" id="A0AAE0K7M3"/>
<dbReference type="Proteomes" id="UP001287356">
    <property type="component" value="Unassembled WGS sequence"/>
</dbReference>
<dbReference type="Gene3D" id="3.10.350.10">
    <property type="entry name" value="LysM domain"/>
    <property type="match status" value="1"/>
</dbReference>
<proteinExistence type="inferred from homology"/>
<sequence>MRRHDLLAANNLVSSCRSFPAAGRTLCIPAASACAPHRVDFAAGETCASIARAAGVSALQLAAWNPELGTPCRLDRSRLYDGYTLCVSPPGGAWVNPRPSASVTTTAATSVDTIFTLSMTPIPTENINSSVSGSSIWADL</sequence>
<comment type="similarity">
    <text evidence="3">Belongs to the secreted LysM effector family.</text>
</comment>
<protein>
    <recommendedName>
        <fullName evidence="4">LysM domain-containing protein</fullName>
    </recommendedName>
</protein>
<evidence type="ECO:0000256" key="3">
    <source>
        <dbReference type="ARBA" id="ARBA00044955"/>
    </source>
</evidence>
<keyword evidence="1" id="KW-0147">Chitin-binding</keyword>
<gene>
    <name evidence="5" type="ORF">B0T24DRAFT_721309</name>
</gene>
<dbReference type="PANTHER" id="PTHR34997">
    <property type="entry name" value="AM15"/>
    <property type="match status" value="1"/>
</dbReference>
<dbReference type="Pfam" id="PF01476">
    <property type="entry name" value="LysM"/>
    <property type="match status" value="1"/>
</dbReference>
<reference evidence="5" key="2">
    <citation type="submission" date="2023-06" db="EMBL/GenBank/DDBJ databases">
        <authorList>
            <consortium name="Lawrence Berkeley National Laboratory"/>
            <person name="Haridas S."/>
            <person name="Hensen N."/>
            <person name="Bonometti L."/>
            <person name="Westerberg I."/>
            <person name="Brannstrom I.O."/>
            <person name="Guillou S."/>
            <person name="Cros-Aarteil S."/>
            <person name="Calhoun S."/>
            <person name="Kuo A."/>
            <person name="Mondo S."/>
            <person name="Pangilinan J."/>
            <person name="Riley R."/>
            <person name="Labutti K."/>
            <person name="Andreopoulos B."/>
            <person name="Lipzen A."/>
            <person name="Chen C."/>
            <person name="Yanf M."/>
            <person name="Daum C."/>
            <person name="Ng V."/>
            <person name="Clum A."/>
            <person name="Steindorff A."/>
            <person name="Ohm R."/>
            <person name="Martin F."/>
            <person name="Silar P."/>
            <person name="Natvig D."/>
            <person name="Lalanne C."/>
            <person name="Gautier V."/>
            <person name="Ament-Velasquez S.L."/>
            <person name="Kruys A."/>
            <person name="Hutchinson M.I."/>
            <person name="Powell A.J."/>
            <person name="Barry K."/>
            <person name="Miller A.N."/>
            <person name="Grigoriev I.V."/>
            <person name="Debuchy R."/>
            <person name="Gladieux P."/>
            <person name="Thoren M.H."/>
            <person name="Johannesson H."/>
        </authorList>
    </citation>
    <scope>NUCLEOTIDE SEQUENCE</scope>
    <source>
        <strain evidence="5">CBS 958.72</strain>
    </source>
</reference>
<accession>A0AAE0K7M3</accession>
<comment type="caution">
    <text evidence="5">The sequence shown here is derived from an EMBL/GenBank/DDBJ whole genome shotgun (WGS) entry which is preliminary data.</text>
</comment>
<dbReference type="SUPFAM" id="SSF54106">
    <property type="entry name" value="LysM domain"/>
    <property type="match status" value="1"/>
</dbReference>
<dbReference type="PROSITE" id="PS51257">
    <property type="entry name" value="PROKAR_LIPOPROTEIN"/>
    <property type="match status" value="1"/>
</dbReference>
<dbReference type="PANTHER" id="PTHR34997:SF1">
    <property type="entry name" value="PEPTIDOGLYCAN-BINDING LYSIN DOMAIN"/>
    <property type="match status" value="1"/>
</dbReference>
<dbReference type="InterPro" id="IPR052210">
    <property type="entry name" value="LysM1-like"/>
</dbReference>
<evidence type="ECO:0000313" key="6">
    <source>
        <dbReference type="Proteomes" id="UP001287356"/>
    </source>
</evidence>
<dbReference type="InterPro" id="IPR018392">
    <property type="entry name" value="LysM"/>
</dbReference>
<keyword evidence="6" id="KW-1185">Reference proteome</keyword>
<reference evidence="5" key="1">
    <citation type="journal article" date="2023" name="Mol. Phylogenet. Evol.">
        <title>Genome-scale phylogeny and comparative genomics of the fungal order Sordariales.</title>
        <authorList>
            <person name="Hensen N."/>
            <person name="Bonometti L."/>
            <person name="Westerberg I."/>
            <person name="Brannstrom I.O."/>
            <person name="Guillou S."/>
            <person name="Cros-Aarteil S."/>
            <person name="Calhoun S."/>
            <person name="Haridas S."/>
            <person name="Kuo A."/>
            <person name="Mondo S."/>
            <person name="Pangilinan J."/>
            <person name="Riley R."/>
            <person name="LaButti K."/>
            <person name="Andreopoulos B."/>
            <person name="Lipzen A."/>
            <person name="Chen C."/>
            <person name="Yan M."/>
            <person name="Daum C."/>
            <person name="Ng V."/>
            <person name="Clum A."/>
            <person name="Steindorff A."/>
            <person name="Ohm R.A."/>
            <person name="Martin F."/>
            <person name="Silar P."/>
            <person name="Natvig D.O."/>
            <person name="Lalanne C."/>
            <person name="Gautier V."/>
            <person name="Ament-Velasquez S.L."/>
            <person name="Kruys A."/>
            <person name="Hutchinson M.I."/>
            <person name="Powell A.J."/>
            <person name="Barry K."/>
            <person name="Miller A.N."/>
            <person name="Grigoriev I.V."/>
            <person name="Debuchy R."/>
            <person name="Gladieux P."/>
            <person name="Hiltunen Thoren M."/>
            <person name="Johannesson H."/>
        </authorList>
    </citation>
    <scope>NUCLEOTIDE SEQUENCE</scope>
    <source>
        <strain evidence="5">CBS 958.72</strain>
    </source>
</reference>
<name>A0AAE0K7M3_9PEZI</name>
<evidence type="ECO:0000256" key="1">
    <source>
        <dbReference type="ARBA" id="ARBA00022669"/>
    </source>
</evidence>
<dbReference type="InterPro" id="IPR036779">
    <property type="entry name" value="LysM_dom_sf"/>
</dbReference>
<keyword evidence="2" id="KW-0843">Virulence</keyword>
<evidence type="ECO:0000256" key="2">
    <source>
        <dbReference type="ARBA" id="ARBA00023026"/>
    </source>
</evidence>
<dbReference type="GO" id="GO:0008061">
    <property type="term" value="F:chitin binding"/>
    <property type="evidence" value="ECO:0007669"/>
    <property type="project" value="UniProtKB-KW"/>
</dbReference>
<organism evidence="5 6">
    <name type="scientific">Lasiosphaeria ovina</name>
    <dbReference type="NCBI Taxonomy" id="92902"/>
    <lineage>
        <taxon>Eukaryota</taxon>
        <taxon>Fungi</taxon>
        <taxon>Dikarya</taxon>
        <taxon>Ascomycota</taxon>
        <taxon>Pezizomycotina</taxon>
        <taxon>Sordariomycetes</taxon>
        <taxon>Sordariomycetidae</taxon>
        <taxon>Sordariales</taxon>
        <taxon>Lasiosphaeriaceae</taxon>
        <taxon>Lasiosphaeria</taxon>
    </lineage>
</organism>
<evidence type="ECO:0000313" key="5">
    <source>
        <dbReference type="EMBL" id="KAK3371125.1"/>
    </source>
</evidence>